<sequence>MITFKKRLVKETIVEALEEIREQNPRGRILLVADNYGSHHAKLTQERADELGIEFVFIPPHSPSLNAIEPLKDSKRDILPEISTTKHTSGSFSPRHSFG</sequence>
<dbReference type="Proteomes" id="UP000663305">
    <property type="component" value="Chromosome"/>
</dbReference>
<dbReference type="InterPro" id="IPR036397">
    <property type="entry name" value="RNaseH_sf"/>
</dbReference>
<accession>A0A897NKC3</accession>
<gene>
    <name evidence="3" type="ORF">HSBGL_0889</name>
</gene>
<dbReference type="EMBL" id="CP064789">
    <property type="protein sequence ID" value="QSG11319.1"/>
    <property type="molecule type" value="Genomic_DNA"/>
</dbReference>
<dbReference type="InterPro" id="IPR038717">
    <property type="entry name" value="Tc1-like_DDE_dom"/>
</dbReference>
<dbReference type="GO" id="GO:0003676">
    <property type="term" value="F:nucleic acid binding"/>
    <property type="evidence" value="ECO:0007669"/>
    <property type="project" value="InterPro"/>
</dbReference>
<dbReference type="SUPFAM" id="SSF53098">
    <property type="entry name" value="Ribonuclease H-like"/>
    <property type="match status" value="1"/>
</dbReference>
<dbReference type="RefSeq" id="WP_229125830.1">
    <property type="nucleotide sequence ID" value="NZ_CP064789.1"/>
</dbReference>
<dbReference type="GeneID" id="68860416"/>
<evidence type="ECO:0000313" key="4">
    <source>
        <dbReference type="Proteomes" id="UP000663305"/>
    </source>
</evidence>
<feature type="domain" description="Tc1-like transposase DDE" evidence="2">
    <location>
        <begin position="2"/>
        <end position="71"/>
    </location>
</feature>
<protein>
    <submittedName>
        <fullName evidence="3">Transposase</fullName>
    </submittedName>
</protein>
<evidence type="ECO:0000259" key="2">
    <source>
        <dbReference type="Pfam" id="PF13358"/>
    </source>
</evidence>
<dbReference type="AlphaFoldDB" id="A0A897NKC3"/>
<dbReference type="InterPro" id="IPR012337">
    <property type="entry name" value="RNaseH-like_sf"/>
</dbReference>
<organism evidence="3 4">
    <name type="scientific">Halapricum desulfuricans</name>
    <dbReference type="NCBI Taxonomy" id="2841257"/>
    <lineage>
        <taxon>Archaea</taxon>
        <taxon>Methanobacteriati</taxon>
        <taxon>Methanobacteriota</taxon>
        <taxon>Stenosarchaea group</taxon>
        <taxon>Halobacteria</taxon>
        <taxon>Halobacteriales</taxon>
        <taxon>Haloarculaceae</taxon>
        <taxon>Halapricum</taxon>
    </lineage>
</organism>
<evidence type="ECO:0000256" key="1">
    <source>
        <dbReference type="SAM" id="MobiDB-lite"/>
    </source>
</evidence>
<dbReference type="Gene3D" id="3.30.420.10">
    <property type="entry name" value="Ribonuclease H-like superfamily/Ribonuclease H"/>
    <property type="match status" value="1"/>
</dbReference>
<feature type="region of interest" description="Disordered" evidence="1">
    <location>
        <begin position="77"/>
        <end position="99"/>
    </location>
</feature>
<feature type="compositionally biased region" description="Polar residues" evidence="1">
    <location>
        <begin position="82"/>
        <end position="99"/>
    </location>
</feature>
<dbReference type="Pfam" id="PF13358">
    <property type="entry name" value="DDE_3"/>
    <property type="match status" value="1"/>
</dbReference>
<reference evidence="3" key="1">
    <citation type="submission" date="2020-11" db="EMBL/GenBank/DDBJ databases">
        <title>Carbohydrate-dependent, anaerobic sulfur respiration: A novel catabolism in halophilic archaea.</title>
        <authorList>
            <person name="Sorokin D.Y."/>
            <person name="Messina E."/>
            <person name="Smedile F."/>
            <person name="La Cono V."/>
            <person name="Hallsworth J.E."/>
            <person name="Yakimov M.M."/>
        </authorList>
    </citation>
    <scope>NUCLEOTIDE SEQUENCE</scope>
    <source>
        <strain evidence="3">HSR-Bgl</strain>
    </source>
</reference>
<name>A0A897NKC3_9EURY</name>
<evidence type="ECO:0000313" key="3">
    <source>
        <dbReference type="EMBL" id="QSG11319.1"/>
    </source>
</evidence>
<proteinExistence type="predicted"/>